<dbReference type="KEGG" id="spap:H3Z74_04045"/>
<evidence type="ECO:0000256" key="4">
    <source>
        <dbReference type="ARBA" id="ARBA00022695"/>
    </source>
</evidence>
<dbReference type="GO" id="GO:0003677">
    <property type="term" value="F:DNA binding"/>
    <property type="evidence" value="ECO:0007669"/>
    <property type="project" value="UniProtKB-UniRule"/>
</dbReference>
<dbReference type="RefSeq" id="WP_187762708.1">
    <property type="nucleotide sequence ID" value="NZ_CP061038.1"/>
</dbReference>
<keyword evidence="3" id="KW-0808">Transferase</keyword>
<evidence type="ECO:0000256" key="1">
    <source>
        <dbReference type="ARBA" id="ARBA00022649"/>
    </source>
</evidence>
<comment type="similarity">
    <text evidence="6">Belongs to the DarT ADP-ribosyltransferase family.</text>
</comment>
<dbReference type="AlphaFoldDB" id="A0A7H0LL57"/>
<accession>A0A7H0LL57</accession>
<dbReference type="GO" id="GO:0016779">
    <property type="term" value="F:nucleotidyltransferase activity"/>
    <property type="evidence" value="ECO:0007669"/>
    <property type="project" value="UniProtKB-KW"/>
</dbReference>
<dbReference type="GO" id="GO:0016757">
    <property type="term" value="F:glycosyltransferase activity"/>
    <property type="evidence" value="ECO:0007669"/>
    <property type="project" value="UniProtKB-KW"/>
</dbReference>
<proteinExistence type="inferred from homology"/>
<dbReference type="InterPro" id="IPR029494">
    <property type="entry name" value="DarT"/>
</dbReference>
<evidence type="ECO:0000256" key="6">
    <source>
        <dbReference type="PROSITE-ProRule" id="PRU01362"/>
    </source>
</evidence>
<name>A0A7H0LL57_9SPHN</name>
<gene>
    <name evidence="8" type="ORF">H3Z74_04045</name>
</gene>
<reference evidence="8 9" key="1">
    <citation type="submission" date="2020-09" db="EMBL/GenBank/DDBJ databases">
        <title>Sphingomonas sp., a new species isolated from pork steak.</title>
        <authorList>
            <person name="Heidler von Heilborn D."/>
        </authorList>
    </citation>
    <scope>NUCLEOTIDE SEQUENCE [LARGE SCALE GENOMIC DNA]</scope>
    <source>
        <strain evidence="9">S8-3T</strain>
    </source>
</reference>
<dbReference type="Proteomes" id="UP000516148">
    <property type="component" value="Chromosome"/>
</dbReference>
<evidence type="ECO:0000256" key="2">
    <source>
        <dbReference type="ARBA" id="ARBA00022676"/>
    </source>
</evidence>
<evidence type="ECO:0000256" key="5">
    <source>
        <dbReference type="ARBA" id="ARBA00023125"/>
    </source>
</evidence>
<keyword evidence="4" id="KW-0548">Nucleotidyltransferase</keyword>
<protein>
    <submittedName>
        <fullName evidence="8">DUF4433 domain-containing protein</fullName>
    </submittedName>
</protein>
<keyword evidence="2" id="KW-0328">Glycosyltransferase</keyword>
<evidence type="ECO:0000313" key="8">
    <source>
        <dbReference type="EMBL" id="QNQ10410.1"/>
    </source>
</evidence>
<keyword evidence="9" id="KW-1185">Reference proteome</keyword>
<evidence type="ECO:0000256" key="3">
    <source>
        <dbReference type="ARBA" id="ARBA00022679"/>
    </source>
</evidence>
<keyword evidence="5 6" id="KW-0238">DNA-binding</keyword>
<dbReference type="PROSITE" id="PS52018">
    <property type="entry name" value="DART"/>
    <property type="match status" value="1"/>
</dbReference>
<dbReference type="Pfam" id="PF14487">
    <property type="entry name" value="DarT"/>
    <property type="match status" value="1"/>
</dbReference>
<sequence length="231" mass="25304">MIDSIRNDVASRGITRLCHFTPSRSLAHILAGGVGVLPSHLLEEEDRLLFNPTDLQRLDGHTNHICCSIEYPNAWYLDRVRKGEILFRDWVVIFAEPSVLAVEGTLFCPRNAAAGYGAYIAAGYDAYASMFAQSVAGAYGTVRSRTLLQLPCSPTDDQAEVLVADSIPLESILALGVSSETQAQMEHVRLDILGIDVSKLQFVVCPTLFDKNALSSSIRAGRRPSEKPWTP</sequence>
<evidence type="ECO:0000313" key="9">
    <source>
        <dbReference type="Proteomes" id="UP000516148"/>
    </source>
</evidence>
<comment type="caution">
    <text evidence="6">Lacks conserved residue(s) required for the propagation of feature annotation.</text>
</comment>
<feature type="domain" description="DarT" evidence="7">
    <location>
        <begin position="15"/>
        <end position="210"/>
    </location>
</feature>
<keyword evidence="1 6" id="KW-1277">Toxin-antitoxin system</keyword>
<evidence type="ECO:0000259" key="7">
    <source>
        <dbReference type="PROSITE" id="PS52018"/>
    </source>
</evidence>
<dbReference type="EMBL" id="CP061038">
    <property type="protein sequence ID" value="QNQ10410.1"/>
    <property type="molecule type" value="Genomic_DNA"/>
</dbReference>
<organism evidence="8 9">
    <name type="scientific">Sphingomonas alpina</name>
    <dbReference type="NCBI Taxonomy" id="653931"/>
    <lineage>
        <taxon>Bacteria</taxon>
        <taxon>Pseudomonadati</taxon>
        <taxon>Pseudomonadota</taxon>
        <taxon>Alphaproteobacteria</taxon>
        <taxon>Sphingomonadales</taxon>
        <taxon>Sphingomonadaceae</taxon>
        <taxon>Sphingomonas</taxon>
    </lineage>
</organism>